<feature type="transmembrane region" description="Helical" evidence="2">
    <location>
        <begin position="50"/>
        <end position="73"/>
    </location>
</feature>
<dbReference type="AlphaFoldDB" id="A0A9X3FQP5"/>
<evidence type="ECO:0000256" key="1">
    <source>
        <dbReference type="SAM" id="MobiDB-lite"/>
    </source>
</evidence>
<evidence type="ECO:0000313" key="3">
    <source>
        <dbReference type="EMBL" id="MCZ0726276.1"/>
    </source>
</evidence>
<dbReference type="NCBIfam" id="NF033218">
    <property type="entry name" value="anchor_AmaP"/>
    <property type="match status" value="1"/>
</dbReference>
<evidence type="ECO:0000256" key="2">
    <source>
        <dbReference type="SAM" id="Phobius"/>
    </source>
</evidence>
<dbReference type="EMBL" id="JAPRFR010000003">
    <property type="protein sequence ID" value="MCZ0726276.1"/>
    <property type="molecule type" value="Genomic_DNA"/>
</dbReference>
<keyword evidence="2" id="KW-0472">Membrane</keyword>
<comment type="caution">
    <text evidence="3">The sequence shown here is derived from an EMBL/GenBank/DDBJ whole genome shotgun (WGS) entry which is preliminary data.</text>
</comment>
<protein>
    <submittedName>
        <fullName evidence="3">Alkaline shock response membrane anchor protein AmaP</fullName>
    </submittedName>
</protein>
<name>A0A9X3FQP5_9LACT</name>
<sequence length="193" mass="21774">MSGFNRFCQILFGLIFILTLVLTISVFYPIPWVSDLLVNYVLPVELYRWIVAGILAVILLLAVVMFFSAVFAAKTKSAIIQESDNGKIKLTKNALESTALRVLDQYDEVKYPKVNSKLIKKPEDTKLYVSFEMTDGHDVLDMAADIQTHIINAVELTLGVPLKHVEVKMQEVRPSQSNEQMEANRKAAKSRVQ</sequence>
<dbReference type="RefSeq" id="WP_268752606.1">
    <property type="nucleotide sequence ID" value="NZ_JAPRFQ010000003.1"/>
</dbReference>
<keyword evidence="4" id="KW-1185">Reference proteome</keyword>
<accession>A0A9X3FQP5</accession>
<gene>
    <name evidence="3" type="primary">amaP</name>
    <name evidence="3" type="ORF">OW157_06875</name>
</gene>
<proteinExistence type="predicted"/>
<keyword evidence="2" id="KW-1133">Transmembrane helix</keyword>
<feature type="transmembrane region" description="Helical" evidence="2">
    <location>
        <begin position="7"/>
        <end position="30"/>
    </location>
</feature>
<organism evidence="3 4">
    <name type="scientific">Aerococcus kribbianus</name>
    <dbReference type="NCBI Taxonomy" id="2999064"/>
    <lineage>
        <taxon>Bacteria</taxon>
        <taxon>Bacillati</taxon>
        <taxon>Bacillota</taxon>
        <taxon>Bacilli</taxon>
        <taxon>Lactobacillales</taxon>
        <taxon>Aerococcaceae</taxon>
        <taxon>Aerococcus</taxon>
    </lineage>
</organism>
<keyword evidence="2" id="KW-0812">Transmembrane</keyword>
<dbReference type="Proteomes" id="UP001146670">
    <property type="component" value="Unassembled WGS sequence"/>
</dbReference>
<feature type="region of interest" description="Disordered" evidence="1">
    <location>
        <begin position="171"/>
        <end position="193"/>
    </location>
</feature>
<reference evidence="3" key="1">
    <citation type="submission" date="2022-12" db="EMBL/GenBank/DDBJ databases">
        <title>Description and comparative metabolic analysis of Aerococcus sp. nov., isolated from the feces of a pig.</title>
        <authorList>
            <person name="Chang Y.-H."/>
        </authorList>
    </citation>
    <scope>NUCLEOTIDE SEQUENCE</scope>
    <source>
        <strain evidence="3">YH-aer222</strain>
    </source>
</reference>
<evidence type="ECO:0000313" key="4">
    <source>
        <dbReference type="Proteomes" id="UP001146670"/>
    </source>
</evidence>